<protein>
    <submittedName>
        <fullName evidence="3">Superoxide dismutase family protein</fullName>
    </submittedName>
</protein>
<evidence type="ECO:0000313" key="4">
    <source>
        <dbReference type="Proteomes" id="UP000431901"/>
    </source>
</evidence>
<feature type="chain" id="PRO_5026298634" evidence="2">
    <location>
        <begin position="28"/>
        <end position="173"/>
    </location>
</feature>
<evidence type="ECO:0000256" key="2">
    <source>
        <dbReference type="SAM" id="SignalP"/>
    </source>
</evidence>
<dbReference type="GO" id="GO:0006801">
    <property type="term" value="P:superoxide metabolic process"/>
    <property type="evidence" value="ECO:0007669"/>
    <property type="project" value="InterPro"/>
</dbReference>
<sequence>MTMVNLFVKAASVAALALPLCPAAASAAEHGATTVHGPSYVYDTAYSAARTTVSVRSLHGWTIVALKVAGLPAAAAGKTFGAHVHVNPCGADPAAAGEHYHSPDAPAGVPHRFAEIWLDVTVGRGGTGRSVAAVPWTIKPGAAGSVVVHAKPTDPDTGDAGARLLCTTVPFGS</sequence>
<dbReference type="Gene3D" id="2.60.40.200">
    <property type="entry name" value="Superoxide dismutase, copper/zinc binding domain"/>
    <property type="match status" value="1"/>
</dbReference>
<dbReference type="InterPro" id="IPR036423">
    <property type="entry name" value="SOD-like_Cu/Zn_dom_sf"/>
</dbReference>
<dbReference type="OrthoDB" id="3297424at2"/>
<evidence type="ECO:0000313" key="3">
    <source>
        <dbReference type="EMBL" id="MXQ63221.1"/>
    </source>
</evidence>
<feature type="signal peptide" evidence="2">
    <location>
        <begin position="1"/>
        <end position="27"/>
    </location>
</feature>
<dbReference type="SUPFAM" id="SSF49329">
    <property type="entry name" value="Cu,Zn superoxide dismutase-like"/>
    <property type="match status" value="1"/>
</dbReference>
<name>A0A6I4W1C9_9ACTN</name>
<keyword evidence="4" id="KW-1185">Reference proteome</keyword>
<gene>
    <name evidence="3" type="ORF">GQ466_04160</name>
</gene>
<comment type="similarity">
    <text evidence="1">Belongs to the Cu-Zn superoxide dismutase family.</text>
</comment>
<dbReference type="EMBL" id="WUTW01000001">
    <property type="protein sequence ID" value="MXQ63221.1"/>
    <property type="molecule type" value="Genomic_DNA"/>
</dbReference>
<dbReference type="AlphaFoldDB" id="A0A6I4W1C9"/>
<dbReference type="RefSeq" id="WP_161101414.1">
    <property type="nucleotide sequence ID" value="NZ_JBHLYI010000002.1"/>
</dbReference>
<keyword evidence="2" id="KW-0732">Signal</keyword>
<evidence type="ECO:0000256" key="1">
    <source>
        <dbReference type="ARBA" id="ARBA00010457"/>
    </source>
</evidence>
<accession>A0A6I4W1C9</accession>
<organism evidence="3 4">
    <name type="scientific">Actinomadura rayongensis</name>
    <dbReference type="NCBI Taxonomy" id="1429076"/>
    <lineage>
        <taxon>Bacteria</taxon>
        <taxon>Bacillati</taxon>
        <taxon>Actinomycetota</taxon>
        <taxon>Actinomycetes</taxon>
        <taxon>Streptosporangiales</taxon>
        <taxon>Thermomonosporaceae</taxon>
        <taxon>Actinomadura</taxon>
    </lineage>
</organism>
<proteinExistence type="inferred from homology"/>
<comment type="caution">
    <text evidence="3">The sequence shown here is derived from an EMBL/GenBank/DDBJ whole genome shotgun (WGS) entry which is preliminary data.</text>
</comment>
<dbReference type="Proteomes" id="UP000431901">
    <property type="component" value="Unassembled WGS sequence"/>
</dbReference>
<reference evidence="3 4" key="1">
    <citation type="submission" date="2019-12" db="EMBL/GenBank/DDBJ databases">
        <title>Nocardia macrotermitis sp. nov. and Nocardia aurantia sp. nov., isolated from the gut of the fungus growing-termite Macrotermes natalensis.</title>
        <authorList>
            <person name="Christine B."/>
            <person name="Rene B."/>
        </authorList>
    </citation>
    <scope>NUCLEOTIDE SEQUENCE [LARGE SCALE GENOMIC DNA]</scope>
    <source>
        <strain evidence="3 4">DSM 102126</strain>
    </source>
</reference>
<dbReference type="GO" id="GO:0046872">
    <property type="term" value="F:metal ion binding"/>
    <property type="evidence" value="ECO:0007669"/>
    <property type="project" value="InterPro"/>
</dbReference>